<dbReference type="Pfam" id="PF00440">
    <property type="entry name" value="TetR_N"/>
    <property type="match status" value="1"/>
</dbReference>
<keyword evidence="7" id="KW-1185">Reference proteome</keyword>
<feature type="domain" description="HTH tetR-type" evidence="5">
    <location>
        <begin position="19"/>
        <end position="79"/>
    </location>
</feature>
<dbReference type="RefSeq" id="WP_357788232.1">
    <property type="nucleotide sequence ID" value="NZ_JBFAKC010000016.1"/>
</dbReference>
<evidence type="ECO:0000256" key="1">
    <source>
        <dbReference type="ARBA" id="ARBA00023015"/>
    </source>
</evidence>
<organism evidence="6 7">
    <name type="scientific">Nocardia aurea</name>
    <dbReference type="NCBI Taxonomy" id="2144174"/>
    <lineage>
        <taxon>Bacteria</taxon>
        <taxon>Bacillati</taxon>
        <taxon>Actinomycetota</taxon>
        <taxon>Actinomycetes</taxon>
        <taxon>Mycobacteriales</taxon>
        <taxon>Nocardiaceae</taxon>
        <taxon>Nocardia</taxon>
    </lineage>
</organism>
<accession>A0ABV3G1V1</accession>
<evidence type="ECO:0000259" key="5">
    <source>
        <dbReference type="PROSITE" id="PS50977"/>
    </source>
</evidence>
<feature type="DNA-binding region" description="H-T-H motif" evidence="4">
    <location>
        <begin position="42"/>
        <end position="61"/>
    </location>
</feature>
<dbReference type="PROSITE" id="PS50977">
    <property type="entry name" value="HTH_TETR_2"/>
    <property type="match status" value="1"/>
</dbReference>
<name>A0ABV3G1V1_9NOCA</name>
<dbReference type="InterPro" id="IPR009057">
    <property type="entry name" value="Homeodomain-like_sf"/>
</dbReference>
<dbReference type="InterPro" id="IPR040611">
    <property type="entry name" value="AlkX_C"/>
</dbReference>
<evidence type="ECO:0000256" key="4">
    <source>
        <dbReference type="PROSITE-ProRule" id="PRU00335"/>
    </source>
</evidence>
<evidence type="ECO:0000256" key="3">
    <source>
        <dbReference type="ARBA" id="ARBA00023163"/>
    </source>
</evidence>
<comment type="caution">
    <text evidence="6">The sequence shown here is derived from an EMBL/GenBank/DDBJ whole genome shotgun (WGS) entry which is preliminary data.</text>
</comment>
<dbReference type="PANTHER" id="PTHR30055:SF234">
    <property type="entry name" value="HTH-TYPE TRANSCRIPTIONAL REGULATOR BETI"/>
    <property type="match status" value="1"/>
</dbReference>
<dbReference type="PANTHER" id="PTHR30055">
    <property type="entry name" value="HTH-TYPE TRANSCRIPTIONAL REGULATOR RUTR"/>
    <property type="match status" value="1"/>
</dbReference>
<evidence type="ECO:0000256" key="2">
    <source>
        <dbReference type="ARBA" id="ARBA00023125"/>
    </source>
</evidence>
<keyword evidence="1" id="KW-0805">Transcription regulation</keyword>
<dbReference type="Proteomes" id="UP001551695">
    <property type="component" value="Unassembled WGS sequence"/>
</dbReference>
<keyword evidence="2 4" id="KW-0238">DNA-binding</keyword>
<keyword evidence="3" id="KW-0804">Transcription</keyword>
<dbReference type="PRINTS" id="PR00455">
    <property type="entry name" value="HTHTETR"/>
</dbReference>
<dbReference type="EMBL" id="JBFAKC010000016">
    <property type="protein sequence ID" value="MEV0711656.1"/>
    <property type="molecule type" value="Genomic_DNA"/>
</dbReference>
<sequence length="217" mass="23537">MRRGILARAVISAGADAPAGTAERILDAALTQFETVGIKRTTVEDITRRARLARVTLYRHFPGKDDIVEAVILREMGRFLNALEAEMAGFSSTEDKLTEGFVFSVAFLRANVLLNRLLEIEPDSLLPYLTVDGGALVETGAAFLAVQLACDALEDRSGEELRVVAELAVRIMLSFLLTPSRGIAIDDPADARAFARRHLNPLLLGHPSGADRAGARR</sequence>
<dbReference type="Pfam" id="PF18556">
    <property type="entry name" value="TetR_C_35"/>
    <property type="match status" value="1"/>
</dbReference>
<evidence type="ECO:0000313" key="7">
    <source>
        <dbReference type="Proteomes" id="UP001551695"/>
    </source>
</evidence>
<proteinExistence type="predicted"/>
<dbReference type="Gene3D" id="1.10.357.10">
    <property type="entry name" value="Tetracycline Repressor, domain 2"/>
    <property type="match status" value="1"/>
</dbReference>
<protein>
    <submittedName>
        <fullName evidence="6">TetR family transcriptional regulator</fullName>
    </submittedName>
</protein>
<dbReference type="InterPro" id="IPR001647">
    <property type="entry name" value="HTH_TetR"/>
</dbReference>
<reference evidence="6 7" key="1">
    <citation type="submission" date="2024-06" db="EMBL/GenBank/DDBJ databases">
        <title>The Natural Products Discovery Center: Release of the First 8490 Sequenced Strains for Exploring Actinobacteria Biosynthetic Diversity.</title>
        <authorList>
            <person name="Kalkreuter E."/>
            <person name="Kautsar S.A."/>
            <person name="Yang D."/>
            <person name="Bader C.D."/>
            <person name="Teijaro C.N."/>
            <person name="Fluegel L."/>
            <person name="Davis C.M."/>
            <person name="Simpson J.R."/>
            <person name="Lauterbach L."/>
            <person name="Steele A.D."/>
            <person name="Gui C."/>
            <person name="Meng S."/>
            <person name="Li G."/>
            <person name="Viehrig K."/>
            <person name="Ye F."/>
            <person name="Su P."/>
            <person name="Kiefer A.F."/>
            <person name="Nichols A."/>
            <person name="Cepeda A.J."/>
            <person name="Yan W."/>
            <person name="Fan B."/>
            <person name="Jiang Y."/>
            <person name="Adhikari A."/>
            <person name="Zheng C.-J."/>
            <person name="Schuster L."/>
            <person name="Cowan T.M."/>
            <person name="Smanski M.J."/>
            <person name="Chevrette M.G."/>
            <person name="De Carvalho L.P.S."/>
            <person name="Shen B."/>
        </authorList>
    </citation>
    <scope>NUCLEOTIDE SEQUENCE [LARGE SCALE GENOMIC DNA]</scope>
    <source>
        <strain evidence="6 7">NPDC050403</strain>
    </source>
</reference>
<dbReference type="SUPFAM" id="SSF46689">
    <property type="entry name" value="Homeodomain-like"/>
    <property type="match status" value="1"/>
</dbReference>
<gene>
    <name evidence="6" type="ORF">AB0I48_29270</name>
</gene>
<evidence type="ECO:0000313" key="6">
    <source>
        <dbReference type="EMBL" id="MEV0711656.1"/>
    </source>
</evidence>
<dbReference type="InterPro" id="IPR050109">
    <property type="entry name" value="HTH-type_TetR-like_transc_reg"/>
</dbReference>